<dbReference type="PROSITE" id="PS50922">
    <property type="entry name" value="TLC"/>
    <property type="match status" value="1"/>
</dbReference>
<dbReference type="EMBL" id="RRYP01010705">
    <property type="protein sequence ID" value="TNV78213.1"/>
    <property type="molecule type" value="Genomic_DNA"/>
</dbReference>
<dbReference type="GO" id="GO:0050291">
    <property type="term" value="F:sphingosine N-acyltransferase activity"/>
    <property type="evidence" value="ECO:0007669"/>
    <property type="project" value="InterPro"/>
</dbReference>
<evidence type="ECO:0000313" key="9">
    <source>
        <dbReference type="Proteomes" id="UP000785679"/>
    </source>
</evidence>
<evidence type="ECO:0000259" key="7">
    <source>
        <dbReference type="PROSITE" id="PS50922"/>
    </source>
</evidence>
<protein>
    <recommendedName>
        <fullName evidence="7">TLC domain-containing protein</fullName>
    </recommendedName>
</protein>
<comment type="caution">
    <text evidence="8">The sequence shown here is derived from an EMBL/GenBank/DDBJ whole genome shotgun (WGS) entry which is preliminary data.</text>
</comment>
<evidence type="ECO:0000256" key="6">
    <source>
        <dbReference type="SAM" id="Phobius"/>
    </source>
</evidence>
<dbReference type="InterPro" id="IPR016439">
    <property type="entry name" value="Lag1/Lac1-like"/>
</dbReference>
<feature type="transmembrane region" description="Helical" evidence="6">
    <location>
        <begin position="213"/>
        <end position="236"/>
    </location>
</feature>
<dbReference type="Proteomes" id="UP000785679">
    <property type="component" value="Unassembled WGS sequence"/>
</dbReference>
<evidence type="ECO:0000313" key="8">
    <source>
        <dbReference type="EMBL" id="TNV78213.1"/>
    </source>
</evidence>
<name>A0A8J8T1M9_HALGN</name>
<feature type="transmembrane region" description="Helical" evidence="6">
    <location>
        <begin position="95"/>
        <end position="117"/>
    </location>
</feature>
<keyword evidence="3 6" id="KW-1133">Transmembrane helix</keyword>
<evidence type="ECO:0000256" key="3">
    <source>
        <dbReference type="ARBA" id="ARBA00022989"/>
    </source>
</evidence>
<dbReference type="AlphaFoldDB" id="A0A8J8T1M9"/>
<comment type="subcellular location">
    <subcellularLocation>
        <location evidence="1">Membrane</location>
        <topology evidence="1">Multi-pass membrane protein</topology>
    </subcellularLocation>
</comment>
<gene>
    <name evidence="8" type="ORF">FGO68_gene12611</name>
</gene>
<accession>A0A8J8T1M9</accession>
<sequence length="285" mass="33545">MLFVAVLTNICENSLVYFLTPWFEKICREQTDMEARKSRTKKALKNIFKGIYQLSTSILAYVMLKDTYIMPPILGGNGALSDHLKDFPYWEHPPLYTVFYMTCFGYNVAGLVQELFFEDWKRYDFVEMLFHHVVTVYLIGFSFLGSFFIGAPILLIHNASDTLISFTRSWNESKYYSNAFYLFVASVVVWLYTRCFVFPQIVYVSIFQTHHELVPPLLFILFRFCLISLQLLHIYWTFLIFKMIHARLFLGVTDDLIQRNKLSEKDQQLLNGPADNGDEKKKKRE</sequence>
<dbReference type="InterPro" id="IPR006634">
    <property type="entry name" value="TLC-dom"/>
</dbReference>
<feature type="domain" description="TLC" evidence="7">
    <location>
        <begin position="38"/>
        <end position="249"/>
    </location>
</feature>
<feature type="transmembrane region" description="Helical" evidence="6">
    <location>
        <begin position="129"/>
        <end position="155"/>
    </location>
</feature>
<dbReference type="GO" id="GO:0016020">
    <property type="term" value="C:membrane"/>
    <property type="evidence" value="ECO:0007669"/>
    <property type="project" value="UniProtKB-SubCell"/>
</dbReference>
<reference evidence="8" key="1">
    <citation type="submission" date="2019-06" db="EMBL/GenBank/DDBJ databases">
        <authorList>
            <person name="Zheng W."/>
        </authorList>
    </citation>
    <scope>NUCLEOTIDE SEQUENCE</scope>
    <source>
        <strain evidence="8">QDHG01</strain>
    </source>
</reference>
<evidence type="ECO:0000256" key="4">
    <source>
        <dbReference type="ARBA" id="ARBA00023136"/>
    </source>
</evidence>
<dbReference type="OrthoDB" id="537032at2759"/>
<organism evidence="8 9">
    <name type="scientific">Halteria grandinella</name>
    <dbReference type="NCBI Taxonomy" id="5974"/>
    <lineage>
        <taxon>Eukaryota</taxon>
        <taxon>Sar</taxon>
        <taxon>Alveolata</taxon>
        <taxon>Ciliophora</taxon>
        <taxon>Intramacronucleata</taxon>
        <taxon>Spirotrichea</taxon>
        <taxon>Stichotrichia</taxon>
        <taxon>Sporadotrichida</taxon>
        <taxon>Halteriidae</taxon>
        <taxon>Halteria</taxon>
    </lineage>
</organism>
<dbReference type="Pfam" id="PF03798">
    <property type="entry name" value="TRAM_LAG1_CLN8"/>
    <property type="match status" value="1"/>
</dbReference>
<dbReference type="PANTHER" id="PTHR12560">
    <property type="entry name" value="LONGEVITY ASSURANCE FACTOR 1 LAG1"/>
    <property type="match status" value="1"/>
</dbReference>
<evidence type="ECO:0000256" key="5">
    <source>
        <dbReference type="PROSITE-ProRule" id="PRU00205"/>
    </source>
</evidence>
<keyword evidence="4 5" id="KW-0472">Membrane</keyword>
<feature type="transmembrane region" description="Helical" evidence="6">
    <location>
        <begin position="175"/>
        <end position="192"/>
    </location>
</feature>
<proteinExistence type="predicted"/>
<dbReference type="PIRSF" id="PIRSF005225">
    <property type="entry name" value="LAG1_LAC1"/>
    <property type="match status" value="1"/>
</dbReference>
<evidence type="ECO:0000256" key="2">
    <source>
        <dbReference type="ARBA" id="ARBA00022692"/>
    </source>
</evidence>
<evidence type="ECO:0000256" key="1">
    <source>
        <dbReference type="ARBA" id="ARBA00004141"/>
    </source>
</evidence>
<dbReference type="SMART" id="SM00724">
    <property type="entry name" value="TLC"/>
    <property type="match status" value="1"/>
</dbReference>
<keyword evidence="9" id="KW-1185">Reference proteome</keyword>
<dbReference type="PANTHER" id="PTHR12560:SF0">
    <property type="entry name" value="LD18904P"/>
    <property type="match status" value="1"/>
</dbReference>
<keyword evidence="2 5" id="KW-0812">Transmembrane</keyword>
<dbReference type="GO" id="GO:0046513">
    <property type="term" value="P:ceramide biosynthetic process"/>
    <property type="evidence" value="ECO:0007669"/>
    <property type="project" value="InterPro"/>
</dbReference>